<dbReference type="RefSeq" id="WP_277103282.1">
    <property type="nucleotide sequence ID" value="NZ_BAAAJS010000028.1"/>
</dbReference>
<dbReference type="EMBL" id="JAVDYF010000001">
    <property type="protein sequence ID" value="MDR7354273.1"/>
    <property type="molecule type" value="Genomic_DNA"/>
</dbReference>
<organism evidence="1 2">
    <name type="scientific">Corynebacterium felinum</name>
    <dbReference type="NCBI Taxonomy" id="131318"/>
    <lineage>
        <taxon>Bacteria</taxon>
        <taxon>Bacillati</taxon>
        <taxon>Actinomycetota</taxon>
        <taxon>Actinomycetes</taxon>
        <taxon>Mycobacteriales</taxon>
        <taxon>Corynebacteriaceae</taxon>
        <taxon>Corynebacterium</taxon>
    </lineage>
</organism>
<gene>
    <name evidence="1" type="ORF">J2S37_000811</name>
</gene>
<keyword evidence="2" id="KW-1185">Reference proteome</keyword>
<reference evidence="1 2" key="1">
    <citation type="submission" date="2023-07" db="EMBL/GenBank/DDBJ databases">
        <title>Sequencing the genomes of 1000 actinobacteria strains.</title>
        <authorList>
            <person name="Klenk H.-P."/>
        </authorList>
    </citation>
    <scope>NUCLEOTIDE SEQUENCE [LARGE SCALE GENOMIC DNA]</scope>
    <source>
        <strain evidence="1 2">DSM 44508</strain>
    </source>
</reference>
<proteinExistence type="predicted"/>
<evidence type="ECO:0000313" key="2">
    <source>
        <dbReference type="Proteomes" id="UP001183619"/>
    </source>
</evidence>
<dbReference type="Proteomes" id="UP001183619">
    <property type="component" value="Unassembled WGS sequence"/>
</dbReference>
<sequence length="146" mass="16676">MSEKSHPHSLSVEKYDTNQLASLDGFEAYIHPHYLVAFWEERIDPTGDGETYWHQISYILGGAQNVVEAIEWEKENAHGRPSATFGLFRENIHNIPEPGTWPQLPEDQSAPDLVLRLHGAIPQGTILDENNFFEFTTHMMVDEEDS</sequence>
<name>A0ABU2B6P4_9CORY</name>
<protein>
    <submittedName>
        <fullName evidence="1">Uncharacterized protein</fullName>
    </submittedName>
</protein>
<evidence type="ECO:0000313" key="1">
    <source>
        <dbReference type="EMBL" id="MDR7354273.1"/>
    </source>
</evidence>
<accession>A0ABU2B6P4</accession>
<comment type="caution">
    <text evidence="1">The sequence shown here is derived from an EMBL/GenBank/DDBJ whole genome shotgun (WGS) entry which is preliminary data.</text>
</comment>